<dbReference type="OrthoDB" id="10028364at2759"/>
<dbReference type="AlphaFoldDB" id="A0A0L0C452"/>
<evidence type="ECO:0000256" key="2">
    <source>
        <dbReference type="ARBA" id="ARBA00022692"/>
    </source>
</evidence>
<reference evidence="8 9" key="1">
    <citation type="journal article" date="2015" name="Nat. Commun.">
        <title>Lucilia cuprina genome unlocks parasitic fly biology to underpin future interventions.</title>
        <authorList>
            <person name="Anstead C.A."/>
            <person name="Korhonen P.K."/>
            <person name="Young N.D."/>
            <person name="Hall R.S."/>
            <person name="Jex A.R."/>
            <person name="Murali S.C."/>
            <person name="Hughes D.S."/>
            <person name="Lee S.F."/>
            <person name="Perry T."/>
            <person name="Stroehlein A.J."/>
            <person name="Ansell B.R."/>
            <person name="Breugelmans B."/>
            <person name="Hofmann A."/>
            <person name="Qu J."/>
            <person name="Dugan S."/>
            <person name="Lee S.L."/>
            <person name="Chao H."/>
            <person name="Dinh H."/>
            <person name="Han Y."/>
            <person name="Doddapaneni H.V."/>
            <person name="Worley K.C."/>
            <person name="Muzny D.M."/>
            <person name="Ioannidis P."/>
            <person name="Waterhouse R.M."/>
            <person name="Zdobnov E.M."/>
            <person name="James P.J."/>
            <person name="Bagnall N.H."/>
            <person name="Kotze A.C."/>
            <person name="Gibbs R.A."/>
            <person name="Richards S."/>
            <person name="Batterham P."/>
            <person name="Gasser R.B."/>
        </authorList>
    </citation>
    <scope>NUCLEOTIDE SEQUENCE [LARGE SCALE GENOMIC DNA]</scope>
    <source>
        <strain evidence="8 9">LS</strain>
        <tissue evidence="8">Full body</tissue>
    </source>
</reference>
<feature type="transmembrane region" description="Helical" evidence="6">
    <location>
        <begin position="48"/>
        <end position="66"/>
    </location>
</feature>
<gene>
    <name evidence="8" type="ORF">FF38_01129</name>
</gene>
<dbReference type="PROSITE" id="PS51225">
    <property type="entry name" value="MARVEL"/>
    <property type="match status" value="1"/>
</dbReference>
<keyword evidence="3 6" id="KW-1133">Transmembrane helix</keyword>
<accession>A0A0L0C452</accession>
<evidence type="ECO:0000256" key="4">
    <source>
        <dbReference type="ARBA" id="ARBA00023136"/>
    </source>
</evidence>
<evidence type="ECO:0000256" key="3">
    <source>
        <dbReference type="ARBA" id="ARBA00022989"/>
    </source>
</evidence>
<evidence type="ECO:0000313" key="9">
    <source>
        <dbReference type="Proteomes" id="UP000037069"/>
    </source>
</evidence>
<dbReference type="GO" id="GO:0016020">
    <property type="term" value="C:membrane"/>
    <property type="evidence" value="ECO:0007669"/>
    <property type="project" value="UniProtKB-SubCell"/>
</dbReference>
<dbReference type="OMA" id="GFLCIVC"/>
<sequence length="151" mass="17300">MSAPLAYDATYLKSISGILKICCMICCFLGFLCIVCSSVHLHNFRGCFYNTCVIVAFICTLLVLLARLYQLWQRKFYKFNAVKYEFYLHVFLAFTCFTAGCVTISLDVLSYTIATFFAFLAFSFYVFDAYLGYRLNRLCDAQTQTTPQPPV</sequence>
<evidence type="ECO:0000313" key="8">
    <source>
        <dbReference type="EMBL" id="KNC26254.1"/>
    </source>
</evidence>
<name>A0A0L0C452_LUCCU</name>
<keyword evidence="9" id="KW-1185">Reference proteome</keyword>
<dbReference type="EMBL" id="JRES01000997">
    <property type="protein sequence ID" value="KNC26254.1"/>
    <property type="molecule type" value="Genomic_DNA"/>
</dbReference>
<comment type="caution">
    <text evidence="8">The sequence shown here is derived from an EMBL/GenBank/DDBJ whole genome shotgun (WGS) entry which is preliminary data.</text>
</comment>
<evidence type="ECO:0000259" key="7">
    <source>
        <dbReference type="PROSITE" id="PS51225"/>
    </source>
</evidence>
<organism evidence="8 9">
    <name type="scientific">Lucilia cuprina</name>
    <name type="common">Green bottle fly</name>
    <name type="synonym">Australian sheep blowfly</name>
    <dbReference type="NCBI Taxonomy" id="7375"/>
    <lineage>
        <taxon>Eukaryota</taxon>
        <taxon>Metazoa</taxon>
        <taxon>Ecdysozoa</taxon>
        <taxon>Arthropoda</taxon>
        <taxon>Hexapoda</taxon>
        <taxon>Insecta</taxon>
        <taxon>Pterygota</taxon>
        <taxon>Neoptera</taxon>
        <taxon>Endopterygota</taxon>
        <taxon>Diptera</taxon>
        <taxon>Brachycera</taxon>
        <taxon>Muscomorpha</taxon>
        <taxon>Oestroidea</taxon>
        <taxon>Calliphoridae</taxon>
        <taxon>Luciliinae</taxon>
        <taxon>Lucilia</taxon>
    </lineage>
</organism>
<evidence type="ECO:0000256" key="6">
    <source>
        <dbReference type="SAM" id="Phobius"/>
    </source>
</evidence>
<evidence type="ECO:0000256" key="1">
    <source>
        <dbReference type="ARBA" id="ARBA00004141"/>
    </source>
</evidence>
<feature type="transmembrane region" description="Helical" evidence="6">
    <location>
        <begin position="21"/>
        <end position="42"/>
    </location>
</feature>
<proteinExistence type="predicted"/>
<feature type="transmembrane region" description="Helical" evidence="6">
    <location>
        <begin position="86"/>
        <end position="106"/>
    </location>
</feature>
<dbReference type="InterPro" id="IPR008253">
    <property type="entry name" value="Marvel"/>
</dbReference>
<feature type="transmembrane region" description="Helical" evidence="6">
    <location>
        <begin position="112"/>
        <end position="133"/>
    </location>
</feature>
<keyword evidence="2 5" id="KW-0812">Transmembrane</keyword>
<feature type="domain" description="MARVEL" evidence="7">
    <location>
        <begin position="11"/>
        <end position="137"/>
    </location>
</feature>
<keyword evidence="4 5" id="KW-0472">Membrane</keyword>
<comment type="subcellular location">
    <subcellularLocation>
        <location evidence="1">Membrane</location>
        <topology evidence="1">Multi-pass membrane protein</topology>
    </subcellularLocation>
</comment>
<protein>
    <recommendedName>
        <fullName evidence="7">MARVEL domain-containing protein</fullName>
    </recommendedName>
</protein>
<evidence type="ECO:0000256" key="5">
    <source>
        <dbReference type="PROSITE-ProRule" id="PRU00581"/>
    </source>
</evidence>
<dbReference type="Proteomes" id="UP000037069">
    <property type="component" value="Unassembled WGS sequence"/>
</dbReference>